<dbReference type="AlphaFoldDB" id="A0A560LS81"/>
<reference evidence="2 3" key="1">
    <citation type="submission" date="2019-06" db="EMBL/GenBank/DDBJ databases">
        <title>Genomic Encyclopedia of Type Strains, Phase IV (KMG-V): Genome sequencing to study the core and pangenomes of soil and plant-associated prokaryotes.</title>
        <authorList>
            <person name="Whitman W."/>
        </authorList>
    </citation>
    <scope>NUCLEOTIDE SEQUENCE [LARGE SCALE GENOMIC DNA]</scope>
    <source>
        <strain evidence="2 3">BR 10355</strain>
    </source>
</reference>
<keyword evidence="1" id="KW-0472">Membrane</keyword>
<evidence type="ECO:0000313" key="3">
    <source>
        <dbReference type="Proteomes" id="UP000321304"/>
    </source>
</evidence>
<dbReference type="Proteomes" id="UP000321304">
    <property type="component" value="Unassembled WGS sequence"/>
</dbReference>
<protein>
    <submittedName>
        <fullName evidence="2">Uncharacterized protein</fullName>
    </submittedName>
</protein>
<evidence type="ECO:0000256" key="1">
    <source>
        <dbReference type="SAM" id="Phobius"/>
    </source>
</evidence>
<dbReference type="OrthoDB" id="8202290at2"/>
<proteinExistence type="predicted"/>
<keyword evidence="1" id="KW-1133">Transmembrane helix</keyword>
<evidence type="ECO:0000313" key="2">
    <source>
        <dbReference type="EMBL" id="TWB96070.1"/>
    </source>
</evidence>
<dbReference type="EMBL" id="VITY01000008">
    <property type="protein sequence ID" value="TWB96070.1"/>
    <property type="molecule type" value="Genomic_DNA"/>
</dbReference>
<name>A0A560LS81_9BRAD</name>
<sequence length="267" mass="30484">MTEKPHDDANALLDGIDKTLSDFKTKAYEAKKSYDQSELGRAHRDLTMLGRFWSQFVRSCGWIYMQLIAPVTWRIYRFVRWAFAGYRALWARCVYAKDAYGDPEFSKARGGIMILATIAVCYLVYGALTVAATLPWYLATVRHDEQLYLSNSQNLSGSQTEGLEVHEVYGCETLPCTEQNTVTFRVRSTWFNELWSILHHGSLFYPGYVAAAVSPVLNRCVITSYGVRRKFLVRSWELYPDLVQVECMPTGGDGGKDSKTIDNKDYR</sequence>
<organism evidence="2 3">
    <name type="scientific">Bradyrhizobium macuxiense</name>
    <dbReference type="NCBI Taxonomy" id="1755647"/>
    <lineage>
        <taxon>Bacteria</taxon>
        <taxon>Pseudomonadati</taxon>
        <taxon>Pseudomonadota</taxon>
        <taxon>Alphaproteobacteria</taxon>
        <taxon>Hyphomicrobiales</taxon>
        <taxon>Nitrobacteraceae</taxon>
        <taxon>Bradyrhizobium</taxon>
    </lineage>
</organism>
<comment type="caution">
    <text evidence="2">The sequence shown here is derived from an EMBL/GenBank/DDBJ whole genome shotgun (WGS) entry which is preliminary data.</text>
</comment>
<keyword evidence="3" id="KW-1185">Reference proteome</keyword>
<dbReference type="RefSeq" id="WP_146988319.1">
    <property type="nucleotide sequence ID" value="NZ_VITY01000008.1"/>
</dbReference>
<feature type="transmembrane region" description="Helical" evidence="1">
    <location>
        <begin position="112"/>
        <end position="138"/>
    </location>
</feature>
<keyword evidence="1" id="KW-0812">Transmembrane</keyword>
<gene>
    <name evidence="2" type="ORF">FBZ93_108110</name>
</gene>
<accession>A0A560LS81</accession>